<feature type="signal peptide" evidence="1">
    <location>
        <begin position="1"/>
        <end position="20"/>
    </location>
</feature>
<organism evidence="2 3">
    <name type="scientific">Nonlabens agnitus</name>
    <dbReference type="NCBI Taxonomy" id="870484"/>
    <lineage>
        <taxon>Bacteria</taxon>
        <taxon>Pseudomonadati</taxon>
        <taxon>Bacteroidota</taxon>
        <taxon>Flavobacteriia</taxon>
        <taxon>Flavobacteriales</taxon>
        <taxon>Flavobacteriaceae</taxon>
        <taxon>Nonlabens</taxon>
    </lineage>
</organism>
<dbReference type="OrthoDB" id="1440635at2"/>
<evidence type="ECO:0000256" key="1">
    <source>
        <dbReference type="SAM" id="SignalP"/>
    </source>
</evidence>
<dbReference type="EMBL" id="MQUC01000003">
    <property type="protein sequence ID" value="PRP66849.1"/>
    <property type="molecule type" value="Genomic_DNA"/>
</dbReference>
<reference evidence="2 3" key="1">
    <citation type="submission" date="2016-11" db="EMBL/GenBank/DDBJ databases">
        <title>Trade-off between light-utilization and light-protection in marine flavobacteria.</title>
        <authorList>
            <person name="Kumagai Y."/>
        </authorList>
    </citation>
    <scope>NUCLEOTIDE SEQUENCE [LARGE SCALE GENOMIC DNA]</scope>
    <source>
        <strain evidence="2 3">JCM 17109</strain>
    </source>
</reference>
<evidence type="ECO:0000313" key="2">
    <source>
        <dbReference type="EMBL" id="PRP66849.1"/>
    </source>
</evidence>
<accession>A0A2S9WTQ9</accession>
<sequence>MRTILLFILPLLFLSCSADNQEPDDIISNMNVSLKTSEDYSYFLGQGSDGSDIVISRKPENATLSEIIERTDPNQLIYKYTPASGFTGSDFVEIRHPRAMFDNSTADGMLILRINFTVE</sequence>
<keyword evidence="1" id="KW-0732">Signal</keyword>
<dbReference type="Proteomes" id="UP000239532">
    <property type="component" value="Unassembled WGS sequence"/>
</dbReference>
<dbReference type="PROSITE" id="PS51257">
    <property type="entry name" value="PROKAR_LIPOPROTEIN"/>
    <property type="match status" value="1"/>
</dbReference>
<dbReference type="RefSeq" id="WP_105982633.1">
    <property type="nucleotide sequence ID" value="NZ_MQUC01000003.1"/>
</dbReference>
<protein>
    <submittedName>
        <fullName evidence="2">Uncharacterized protein</fullName>
    </submittedName>
</protein>
<keyword evidence="3" id="KW-1185">Reference proteome</keyword>
<feature type="chain" id="PRO_5015661559" evidence="1">
    <location>
        <begin position="21"/>
        <end position="119"/>
    </location>
</feature>
<gene>
    <name evidence="2" type="ORF">BST86_06895</name>
</gene>
<name>A0A2S9WTQ9_9FLAO</name>
<evidence type="ECO:0000313" key="3">
    <source>
        <dbReference type="Proteomes" id="UP000239532"/>
    </source>
</evidence>
<comment type="caution">
    <text evidence="2">The sequence shown here is derived from an EMBL/GenBank/DDBJ whole genome shotgun (WGS) entry which is preliminary data.</text>
</comment>
<proteinExistence type="predicted"/>
<dbReference type="AlphaFoldDB" id="A0A2S9WTQ9"/>